<dbReference type="PANTHER" id="PTHR45784:SF3">
    <property type="entry name" value="C-TYPE LECTIN DOMAIN FAMILY 4 MEMBER K-LIKE-RELATED"/>
    <property type="match status" value="1"/>
</dbReference>
<feature type="domain" description="C-type lectin" evidence="3">
    <location>
        <begin position="34"/>
        <end position="145"/>
    </location>
</feature>
<dbReference type="InterPro" id="IPR016186">
    <property type="entry name" value="C-type_lectin-like/link_sf"/>
</dbReference>
<feature type="non-terminal residue" evidence="4">
    <location>
        <position position="864"/>
    </location>
</feature>
<protein>
    <submittedName>
        <fullName evidence="4">MRC1 protein</fullName>
    </submittedName>
</protein>
<feature type="domain" description="C-type lectin" evidence="3">
    <location>
        <begin position="759"/>
        <end position="864"/>
    </location>
</feature>
<dbReference type="AlphaFoldDB" id="A0A8X7XGM2"/>
<dbReference type="Gene3D" id="3.10.100.10">
    <property type="entry name" value="Mannose-Binding Protein A, subunit A"/>
    <property type="match status" value="6"/>
</dbReference>
<keyword evidence="5" id="KW-1185">Reference proteome</keyword>
<evidence type="ECO:0000256" key="2">
    <source>
        <dbReference type="SAM" id="MobiDB-lite"/>
    </source>
</evidence>
<dbReference type="EMBL" id="JAATIS010000485">
    <property type="protein sequence ID" value="KAG2468378.1"/>
    <property type="molecule type" value="Genomic_DNA"/>
</dbReference>
<feature type="domain" description="C-type lectin" evidence="3">
    <location>
        <begin position="612"/>
        <end position="725"/>
    </location>
</feature>
<evidence type="ECO:0000256" key="1">
    <source>
        <dbReference type="ARBA" id="ARBA00023157"/>
    </source>
</evidence>
<dbReference type="CDD" id="cd00037">
    <property type="entry name" value="CLECT"/>
    <property type="match status" value="5"/>
</dbReference>
<dbReference type="Proteomes" id="UP000886611">
    <property type="component" value="Unassembled WGS sequence"/>
</dbReference>
<proteinExistence type="predicted"/>
<dbReference type="PROSITE" id="PS50041">
    <property type="entry name" value="C_TYPE_LECTIN_2"/>
    <property type="match status" value="5"/>
</dbReference>
<evidence type="ECO:0000259" key="3">
    <source>
        <dbReference type="PROSITE" id="PS50041"/>
    </source>
</evidence>
<feature type="non-terminal residue" evidence="4">
    <location>
        <position position="1"/>
    </location>
</feature>
<dbReference type="InterPro" id="IPR016187">
    <property type="entry name" value="CTDL_fold"/>
</dbReference>
<keyword evidence="1" id="KW-1015">Disulfide bond</keyword>
<dbReference type="SUPFAM" id="SSF56436">
    <property type="entry name" value="C-type lectin-like"/>
    <property type="match status" value="6"/>
</dbReference>
<feature type="domain" description="C-type lectin" evidence="3">
    <location>
        <begin position="465"/>
        <end position="578"/>
    </location>
</feature>
<accession>A0A8X7XGM2</accession>
<dbReference type="PANTHER" id="PTHR45784">
    <property type="entry name" value="C-TYPE LECTIN DOMAIN FAMILY 20 MEMBER A-RELATED"/>
    <property type="match status" value="1"/>
</dbReference>
<dbReference type="SMART" id="SM00034">
    <property type="entry name" value="CLECT"/>
    <property type="match status" value="5"/>
</dbReference>
<organism evidence="4 5">
    <name type="scientific">Polypterus senegalus</name>
    <name type="common">Senegal bichir</name>
    <dbReference type="NCBI Taxonomy" id="55291"/>
    <lineage>
        <taxon>Eukaryota</taxon>
        <taxon>Metazoa</taxon>
        <taxon>Chordata</taxon>
        <taxon>Craniata</taxon>
        <taxon>Vertebrata</taxon>
        <taxon>Euteleostomi</taxon>
        <taxon>Actinopterygii</taxon>
        <taxon>Polypteriformes</taxon>
        <taxon>Polypteridae</taxon>
        <taxon>Polypterus</taxon>
    </lineage>
</organism>
<feature type="compositionally biased region" description="Polar residues" evidence="2">
    <location>
        <begin position="310"/>
        <end position="333"/>
    </location>
</feature>
<comment type="caution">
    <text evidence="4">The sequence shown here is derived from an EMBL/GenBank/DDBJ whole genome shotgun (WGS) entry which is preliminary data.</text>
</comment>
<evidence type="ECO:0000313" key="4">
    <source>
        <dbReference type="EMBL" id="KAG2468378.1"/>
    </source>
</evidence>
<feature type="compositionally biased region" description="Low complexity" evidence="2">
    <location>
        <begin position="288"/>
        <end position="309"/>
    </location>
</feature>
<dbReference type="InterPro" id="IPR018378">
    <property type="entry name" value="C-type_lectin_CS"/>
</dbReference>
<dbReference type="InterPro" id="IPR001304">
    <property type="entry name" value="C-type_lectin-like"/>
</dbReference>
<gene>
    <name evidence="4" type="primary">Mrc1_1</name>
    <name evidence="4" type="ORF">GTO96_0015840</name>
</gene>
<reference evidence="4 5" key="1">
    <citation type="journal article" date="2021" name="Cell">
        <title>Tracing the genetic footprints of vertebrate landing in non-teleost ray-finned fishes.</title>
        <authorList>
            <person name="Bi X."/>
            <person name="Wang K."/>
            <person name="Yang L."/>
            <person name="Pan H."/>
            <person name="Jiang H."/>
            <person name="Wei Q."/>
            <person name="Fang M."/>
            <person name="Yu H."/>
            <person name="Zhu C."/>
            <person name="Cai Y."/>
            <person name="He Y."/>
            <person name="Gan X."/>
            <person name="Zeng H."/>
            <person name="Yu D."/>
            <person name="Zhu Y."/>
            <person name="Jiang H."/>
            <person name="Qiu Q."/>
            <person name="Yang H."/>
            <person name="Zhang Y.E."/>
            <person name="Wang W."/>
            <person name="Zhu M."/>
            <person name="He S."/>
            <person name="Zhang G."/>
        </authorList>
    </citation>
    <scope>NUCLEOTIDE SEQUENCE [LARGE SCALE GENOMIC DNA]</scope>
    <source>
        <strain evidence="4">Bchr_013</strain>
    </source>
</reference>
<evidence type="ECO:0000313" key="5">
    <source>
        <dbReference type="Proteomes" id="UP000886611"/>
    </source>
</evidence>
<name>A0A8X7XGM2_POLSE</name>
<dbReference type="Pfam" id="PF00059">
    <property type="entry name" value="Lectin_C"/>
    <property type="match status" value="5"/>
</dbReference>
<feature type="region of interest" description="Disordered" evidence="2">
    <location>
        <begin position="280"/>
        <end position="333"/>
    </location>
</feature>
<feature type="domain" description="C-type lectin" evidence="3">
    <location>
        <begin position="362"/>
        <end position="456"/>
    </location>
</feature>
<feature type="compositionally biased region" description="Pro residues" evidence="2">
    <location>
        <begin position="733"/>
        <end position="748"/>
    </location>
</feature>
<feature type="region of interest" description="Disordered" evidence="2">
    <location>
        <begin position="731"/>
        <end position="755"/>
    </location>
</feature>
<dbReference type="PROSITE" id="PS00615">
    <property type="entry name" value="C_TYPE_LECTIN_1"/>
    <property type="match status" value="2"/>
</dbReference>
<sequence length="864" mass="96382">MFEAPCKMQIMWHGSSSELWQRCELAVLLTVTYAQERRYIPISTNANWNSANTYCKSQNAALVSIHSAFEDGQARVLLRKGLGNVSLAWTGLSFVINKWVWSDGGKLDYQVIVDSTENTYKNCLAMTPIMFAQVDCGQMLPYLCYQGVSSSSNSTGDVDERADVTYYFRNITNQVIMVNRFLSWSEAWQFCRAHFTSLVSKTNTTTLVWQHFLDLGFVYFWTGFSNEESSKEMFDNMHSGTAGPAPNCQLFLAWGANWFNLACSWRSPFLCYKAPQQSSPGPSPPTLPASSIPTASKSSSSSAPYQTSSDVTHTANPGQSSKQPSTLTSDSPSITTYNTSGAPYLTSSQRTNASSPGVVLIQQAMTWYEAQSYCRLNHNDLLQVTDEMTQNTLSSVTHDGQGDGLWIGLKKHLLWEFWYWSGSGQLVGYTNWGQGKTNETPGVLCGMVTLNDKLTWAGIPVISETPGLEFFVVNQSTSWAKAQNYCRTHFTDLAVLKGEDTLKNVSSALSRLNVPRVWFGLTRHNLTCWTWVDGTPLEEANWMPGEPNNFNQCEECAEMIGGKWNDDSCGGSLMFLCYRDNTSPTVKPPETPAVPPSPPLPATDVVQVPVVNSSDSFFVVKKPLTWSAAQTYCRSFYTDLATVAFVSPQDVLQSLPESDSTYGYMWIGLNYQWRSMWMWTDWSVMTHSYWTPGDPNNIDFIPCVAMTTTGWIDSNCLNSYPFMCYKDNTSPTVKPPETPAVPPSPPLPATDGTTDPEMKSWPEARRHCLSQHSDLFSVANETMQAALIAAVRGLPGEAVWIGLRRHLMWEYWYWVDSEDPVHYANWDAGKPSGTYGQLCGIAILTKNSSWGSQCCGTKLHFVCQ</sequence>